<keyword evidence="3" id="KW-1185">Reference proteome</keyword>
<feature type="region of interest" description="Disordered" evidence="1">
    <location>
        <begin position="143"/>
        <end position="167"/>
    </location>
</feature>
<feature type="compositionally biased region" description="Basic and acidic residues" evidence="1">
    <location>
        <begin position="865"/>
        <end position="877"/>
    </location>
</feature>
<feature type="compositionally biased region" description="Low complexity" evidence="1">
    <location>
        <begin position="761"/>
        <end position="796"/>
    </location>
</feature>
<dbReference type="EMBL" id="BDGI01000063">
    <property type="protein sequence ID" value="GAV28280.1"/>
    <property type="molecule type" value="Genomic_DNA"/>
</dbReference>
<dbReference type="AlphaFoldDB" id="A0A1Q2YFD1"/>
<name>A0A1Q2YFD1_9ASCO</name>
<reference evidence="2 3" key="1">
    <citation type="submission" date="2016-08" db="EMBL/GenBank/DDBJ databases">
        <title>Whole genome shotgun sequence of Pichia membranifaciens KS47-1.</title>
        <authorList>
            <person name="Konishi M."/>
            <person name="Ishida M."/>
            <person name="Arakawa T."/>
            <person name="Kato Y."/>
            <person name="Horiuchi J."/>
        </authorList>
    </citation>
    <scope>NUCLEOTIDE SEQUENCE [LARGE SCALE GENOMIC DNA]</scope>
    <source>
        <strain evidence="2 3">KS47-1</strain>
    </source>
</reference>
<feature type="region of interest" description="Disordered" evidence="1">
    <location>
        <begin position="696"/>
        <end position="729"/>
    </location>
</feature>
<proteinExistence type="predicted"/>
<feature type="region of interest" description="Disordered" evidence="1">
    <location>
        <begin position="747"/>
        <end position="809"/>
    </location>
</feature>
<evidence type="ECO:0000313" key="2">
    <source>
        <dbReference type="EMBL" id="GAV28280.1"/>
    </source>
</evidence>
<dbReference type="Proteomes" id="UP000186136">
    <property type="component" value="Unassembled WGS sequence"/>
</dbReference>
<sequence length="1116" mass="125197">MGSIEPSSTMENVSATDNNRSSKDVSRGADKASSEGSASNPAGPDLSAEPQLSDFQGRTASPALDQNGDAAITTKTTILAGDSPLELQDRNIQALRRKIYYSKPISTTRSGSLVLDQNLKSPFETIFTSLKSNPFKGYKSNTSFSTGKHASTSTASSATSSLPTTSPNDDLDPAALKHLSNYHMNLNRYLNLILYKLIFPLFNASSNNGSSDANKNLDHLIWLFFNDYNKLIPILDFELFYNDYLTFVNTYTIKNSTYSDNGELKKRYYEFNSKDQDTMVKLILILKFTLCQPKINRNNKSSAFLPDKSSLNHLDESVKLINVKHLIMMLKNINFSLSPNLDKLETSLLLFYYLIKFENFNLPNYTDNLHSHKEFLMDVINLNKHLVYTLNIDKPSNLLMSSKFPEKQLIEIQRLKLYWNFKILIKLSEIYFNIPLLDEEIIPNDKQDDENEVMSDINGAFFHDLQPSTVKKSSPASLETIVLVSNDVKITLCLVKLLRLIPWNIMQYVNDGNAEVLSKIDADLSNWKKSVESLYNDENSVVFNKLNSYYLYFKVLVNINGTIDSSYFIDFINLVYDLTFNNSKSSNNKADEISIEASESLCLHSFNFHLVTLISITSLQNIKDKQICQKIYKLIQLYQILINYKDVDPLITTFVTYIKENILFAFSDANTIQDETLKLFSSVEMDKANSTSLFDKKVSHKSMRTSSSLSNQSQSHSQNSNLNQNNQNQGLMNFDLNAFNLHGDSFNLNDGTSNTKRRKSNASTTSSFMSSNISLNSRESSVVSSSRRLSVSSNDSMPSLFPSATSPFHNNNNTNTSLFQNNNNGNNINFNENSITSSAKKRIMDYAIQPMRTTMNRSRSLSAESRIRSSKISDRRLSGSNHSAGFTTSRENSVDVNNASITDDMVDDDIVSRILNSDVDSEVDSDVSMIWTGKPMKSSNFKRNTSILPTIPSEGNLMKIMGVMETAAFDTMSNSTRESKDADFDVNSLFSVNSGFNSNTKTSTAPNCTNSSLKENNALSPDSNSMRSKMSDFSKAFRKSTNGSISSAYRNADSLKPNNSLNNELKIADDDPLNPGNITDANLQTFTSIKSDKSIIDDDDLLRLKEHVMSMKTSIH</sequence>
<feature type="region of interest" description="Disordered" evidence="1">
    <location>
        <begin position="1000"/>
        <end position="1033"/>
    </location>
</feature>
<organism evidence="2 3">
    <name type="scientific">Pichia membranifaciens</name>
    <dbReference type="NCBI Taxonomy" id="4926"/>
    <lineage>
        <taxon>Eukaryota</taxon>
        <taxon>Fungi</taxon>
        <taxon>Dikarya</taxon>
        <taxon>Ascomycota</taxon>
        <taxon>Saccharomycotina</taxon>
        <taxon>Pichiomycetes</taxon>
        <taxon>Pichiales</taxon>
        <taxon>Pichiaceae</taxon>
        <taxon>Pichia</taxon>
    </lineage>
</organism>
<gene>
    <name evidence="2" type="ORF">PMKS-001750</name>
</gene>
<feature type="compositionally biased region" description="Low complexity" evidence="1">
    <location>
        <begin position="150"/>
        <end position="167"/>
    </location>
</feature>
<feature type="region of interest" description="Disordered" evidence="1">
    <location>
        <begin position="856"/>
        <end position="889"/>
    </location>
</feature>
<feature type="compositionally biased region" description="Low complexity" evidence="1">
    <location>
        <begin position="706"/>
        <end position="729"/>
    </location>
</feature>
<feature type="region of interest" description="Disordered" evidence="1">
    <location>
        <begin position="1"/>
        <end position="52"/>
    </location>
</feature>
<feature type="compositionally biased region" description="Polar residues" evidence="1">
    <location>
        <begin position="1000"/>
        <end position="1028"/>
    </location>
</feature>
<comment type="caution">
    <text evidence="2">The sequence shown here is derived from an EMBL/GenBank/DDBJ whole genome shotgun (WGS) entry which is preliminary data.</text>
</comment>
<feature type="compositionally biased region" description="Polar residues" evidence="1">
    <location>
        <begin position="1"/>
        <end position="19"/>
    </location>
</feature>
<evidence type="ECO:0000256" key="1">
    <source>
        <dbReference type="SAM" id="MobiDB-lite"/>
    </source>
</evidence>
<protein>
    <submittedName>
        <fullName evidence="2">Uncharacterized protein</fullName>
    </submittedName>
</protein>
<dbReference type="OrthoDB" id="1924787at2759"/>
<accession>A0A1Q2YFD1</accession>
<feature type="compositionally biased region" description="Polar residues" evidence="1">
    <location>
        <begin position="879"/>
        <end position="889"/>
    </location>
</feature>
<evidence type="ECO:0000313" key="3">
    <source>
        <dbReference type="Proteomes" id="UP000186136"/>
    </source>
</evidence>
<feature type="compositionally biased region" description="Basic and acidic residues" evidence="1">
    <location>
        <begin position="20"/>
        <end position="33"/>
    </location>
</feature>